<reference evidence="3" key="1">
    <citation type="submission" date="2017-04" db="EMBL/GenBank/DDBJ databases">
        <title>Function of individual gut microbiota members based on whole genome sequencing of pure cultures obtained from chicken caecum.</title>
        <authorList>
            <person name="Medvecky M."/>
            <person name="Cejkova D."/>
            <person name="Polansky O."/>
            <person name="Karasova D."/>
            <person name="Kubasova T."/>
            <person name="Cizek A."/>
            <person name="Rychlik I."/>
        </authorList>
    </citation>
    <scope>NUCLEOTIDE SEQUENCE [LARGE SCALE GENOMIC DNA]</scope>
    <source>
        <strain evidence="3">An5</strain>
    </source>
</reference>
<keyword evidence="3" id="KW-1185">Reference proteome</keyword>
<proteinExistence type="predicted"/>
<dbReference type="SUPFAM" id="SSF53300">
    <property type="entry name" value="vWA-like"/>
    <property type="match status" value="1"/>
</dbReference>
<protein>
    <submittedName>
        <fullName evidence="2">Uncharacterized protein</fullName>
    </submittedName>
</protein>
<name>A0A1Y3XMK8_9ACTN</name>
<dbReference type="EMBL" id="NFIE01000031">
    <property type="protein sequence ID" value="OUN84369.1"/>
    <property type="molecule type" value="Genomic_DNA"/>
</dbReference>
<comment type="caution">
    <text evidence="2">The sequence shown here is derived from an EMBL/GenBank/DDBJ whole genome shotgun (WGS) entry which is preliminary data.</text>
</comment>
<dbReference type="RefSeq" id="WP_094336065.1">
    <property type="nucleotide sequence ID" value="NZ_NFIE01000031.1"/>
</dbReference>
<dbReference type="Proteomes" id="UP000195781">
    <property type="component" value="Unassembled WGS sequence"/>
</dbReference>
<dbReference type="Gene3D" id="3.40.50.410">
    <property type="entry name" value="von Willebrand factor, type A domain"/>
    <property type="match status" value="1"/>
</dbReference>
<organism evidence="2 3">
    <name type="scientific">[Collinsella] massiliensis</name>
    <dbReference type="NCBI Taxonomy" id="1232426"/>
    <lineage>
        <taxon>Bacteria</taxon>
        <taxon>Bacillati</taxon>
        <taxon>Actinomycetota</taxon>
        <taxon>Coriobacteriia</taxon>
        <taxon>Coriobacteriales</taxon>
        <taxon>Coriobacteriaceae</taxon>
        <taxon>Enorma</taxon>
    </lineage>
</organism>
<accession>A0A1Y3XMK8</accession>
<dbReference type="InterPro" id="IPR036465">
    <property type="entry name" value="vWFA_dom_sf"/>
</dbReference>
<feature type="region of interest" description="Disordered" evidence="1">
    <location>
        <begin position="241"/>
        <end position="266"/>
    </location>
</feature>
<evidence type="ECO:0000313" key="2">
    <source>
        <dbReference type="EMBL" id="OUN84369.1"/>
    </source>
</evidence>
<evidence type="ECO:0000313" key="3">
    <source>
        <dbReference type="Proteomes" id="UP000195781"/>
    </source>
</evidence>
<evidence type="ECO:0000256" key="1">
    <source>
        <dbReference type="SAM" id="MobiDB-lite"/>
    </source>
</evidence>
<sequence>MVNDTVKNAGLHMTEETFKVSDKPILLTSLLFDRSSSEDQPVAGPGSPLRIDLLNQFIKLFVETLAKDDDVNERVLIDMIAFNHEVEIVGGSDFAHPRDIAIPVLTAAGGTDYDLALNTAIDRSRARYNLGKKAGQEHYVPIVIEVGDFEDTLSQETAQRVRQLMENKDMQFDGFATVPLNPEDPNFCTPQLWCMKEAVPDPRRRLAVQHYNDLPDGYKQYAELKAMSIKIRTRTGLGEKPVIAPEEDPTQKPESKLIVPQLGDLI</sequence>
<dbReference type="AlphaFoldDB" id="A0A1Y3XMK8"/>
<gene>
    <name evidence="2" type="ORF">B5G02_09680</name>
</gene>